<dbReference type="InterPro" id="IPR021309">
    <property type="entry name" value="YgaP-like_TM"/>
</dbReference>
<dbReference type="RefSeq" id="WP_074654467.1">
    <property type="nucleotide sequence ID" value="NZ_FNSD01000001.1"/>
</dbReference>
<dbReference type="Proteomes" id="UP000182409">
    <property type="component" value="Unassembled WGS sequence"/>
</dbReference>
<feature type="domain" description="Inner membrane protein YgaP-like transmembrane" evidence="2">
    <location>
        <begin position="1"/>
        <end position="61"/>
    </location>
</feature>
<keyword evidence="1" id="KW-0472">Membrane</keyword>
<organism evidence="3 4">
    <name type="scientific">Terriglobus roseus</name>
    <dbReference type="NCBI Taxonomy" id="392734"/>
    <lineage>
        <taxon>Bacteria</taxon>
        <taxon>Pseudomonadati</taxon>
        <taxon>Acidobacteriota</taxon>
        <taxon>Terriglobia</taxon>
        <taxon>Terriglobales</taxon>
        <taxon>Acidobacteriaceae</taxon>
        <taxon>Terriglobus</taxon>
    </lineage>
</organism>
<evidence type="ECO:0000256" key="1">
    <source>
        <dbReference type="SAM" id="Phobius"/>
    </source>
</evidence>
<dbReference type="AlphaFoldDB" id="A0A1H4PQB4"/>
<evidence type="ECO:0000259" key="2">
    <source>
        <dbReference type="Pfam" id="PF11127"/>
    </source>
</evidence>
<keyword evidence="1" id="KW-1133">Transmembrane helix</keyword>
<feature type="transmembrane region" description="Helical" evidence="1">
    <location>
        <begin position="32"/>
        <end position="57"/>
    </location>
</feature>
<dbReference type="Pfam" id="PF11127">
    <property type="entry name" value="YgaP-like_TM"/>
    <property type="match status" value="1"/>
</dbReference>
<protein>
    <recommendedName>
        <fullName evidence="2">Inner membrane protein YgaP-like transmembrane domain-containing protein</fullName>
    </recommendedName>
</protein>
<proteinExistence type="predicted"/>
<gene>
    <name evidence="3" type="ORF">SAMN05443244_2638</name>
</gene>
<reference evidence="3 4" key="1">
    <citation type="submission" date="2016-10" db="EMBL/GenBank/DDBJ databases">
        <authorList>
            <person name="de Groot N.N."/>
        </authorList>
    </citation>
    <scope>NUCLEOTIDE SEQUENCE [LARGE SCALE GENOMIC DNA]</scope>
    <source>
        <strain evidence="3 4">AB35.6</strain>
    </source>
</reference>
<name>A0A1H4PQB4_9BACT</name>
<sequence>MRNVGVVDMVVRLVLAAVLLSLFILLPGNLRWIGLIGFVPLVTAIFRFCPLYTLLGVQTRGARFSR</sequence>
<feature type="transmembrane region" description="Helical" evidence="1">
    <location>
        <begin position="9"/>
        <end position="26"/>
    </location>
</feature>
<accession>A0A1H4PQB4</accession>
<keyword evidence="1" id="KW-0812">Transmembrane</keyword>
<dbReference type="EMBL" id="FNSD01000001">
    <property type="protein sequence ID" value="SEC09555.1"/>
    <property type="molecule type" value="Genomic_DNA"/>
</dbReference>
<evidence type="ECO:0000313" key="3">
    <source>
        <dbReference type="EMBL" id="SEC09555.1"/>
    </source>
</evidence>
<evidence type="ECO:0000313" key="4">
    <source>
        <dbReference type="Proteomes" id="UP000182409"/>
    </source>
</evidence>
<dbReference type="OrthoDB" id="9804804at2"/>